<gene>
    <name evidence="2" type="ORF">LSALG_LOCUS15551</name>
</gene>
<dbReference type="InterPro" id="IPR051543">
    <property type="entry name" value="Serine_Peptidase_S9A"/>
</dbReference>
<dbReference type="EMBL" id="OX465079">
    <property type="protein sequence ID" value="CAI9275525.1"/>
    <property type="molecule type" value="Genomic_DNA"/>
</dbReference>
<dbReference type="SUPFAM" id="SSF50993">
    <property type="entry name" value="Peptidase/esterase 'gauge' domain"/>
    <property type="match status" value="1"/>
</dbReference>
<comment type="similarity">
    <text evidence="1">Belongs to the peptidase S9A family.</text>
</comment>
<dbReference type="PANTHER" id="PTHR11757">
    <property type="entry name" value="PROTEASE FAMILY S9A OLIGOPEPTIDASE"/>
    <property type="match status" value="1"/>
</dbReference>
<dbReference type="AlphaFoldDB" id="A0AA35YK70"/>
<dbReference type="Gene3D" id="2.130.10.120">
    <property type="entry name" value="Prolyl oligopeptidase, N-terminal domain"/>
    <property type="match status" value="1"/>
</dbReference>
<organism evidence="2 3">
    <name type="scientific">Lactuca saligna</name>
    <name type="common">Willowleaf lettuce</name>
    <dbReference type="NCBI Taxonomy" id="75948"/>
    <lineage>
        <taxon>Eukaryota</taxon>
        <taxon>Viridiplantae</taxon>
        <taxon>Streptophyta</taxon>
        <taxon>Embryophyta</taxon>
        <taxon>Tracheophyta</taxon>
        <taxon>Spermatophyta</taxon>
        <taxon>Magnoliopsida</taxon>
        <taxon>eudicotyledons</taxon>
        <taxon>Gunneridae</taxon>
        <taxon>Pentapetalae</taxon>
        <taxon>asterids</taxon>
        <taxon>campanulids</taxon>
        <taxon>Asterales</taxon>
        <taxon>Asteraceae</taxon>
        <taxon>Cichorioideae</taxon>
        <taxon>Cichorieae</taxon>
        <taxon>Lactucinae</taxon>
        <taxon>Lactuca</taxon>
    </lineage>
</organism>
<protein>
    <recommendedName>
        <fullName evidence="4">Peptidase S9A N-terminal domain-containing protein</fullName>
    </recommendedName>
</protein>
<dbReference type="PANTHER" id="PTHR11757:SF19">
    <property type="entry name" value="PROLYL ENDOPEPTIDASE-LIKE"/>
    <property type="match status" value="1"/>
</dbReference>
<name>A0AA35YK70_LACSI</name>
<accession>A0AA35YK70</accession>
<keyword evidence="3" id="KW-1185">Reference proteome</keyword>
<evidence type="ECO:0000313" key="3">
    <source>
        <dbReference type="Proteomes" id="UP001177003"/>
    </source>
</evidence>
<dbReference type="Proteomes" id="UP001177003">
    <property type="component" value="Chromosome 3"/>
</dbReference>
<evidence type="ECO:0008006" key="4">
    <source>
        <dbReference type="Google" id="ProtNLM"/>
    </source>
</evidence>
<reference evidence="2" key="1">
    <citation type="submission" date="2023-04" db="EMBL/GenBank/DDBJ databases">
        <authorList>
            <person name="Vijverberg K."/>
            <person name="Xiong W."/>
            <person name="Schranz E."/>
        </authorList>
    </citation>
    <scope>NUCLEOTIDE SEQUENCE</scope>
</reference>
<evidence type="ECO:0000256" key="1">
    <source>
        <dbReference type="ARBA" id="ARBA00005228"/>
    </source>
</evidence>
<evidence type="ECO:0000313" key="2">
    <source>
        <dbReference type="EMBL" id="CAI9275525.1"/>
    </source>
</evidence>
<sequence>MYDKDNDFFKLCVRDLNSGSLCSKPQADWVCNVAWAKGGQALLYVFTDQKKKPYRIYCSMLRSKDEDVTLLEEPEENVHVNIRHTKDFKFVTVYVFSTTYSNVFLINATDPLSGLTLVWECEASAHCIIEHHQGYLYLFTNANKEGQSVNYHYILRSPLHSSSPRKWEMPNAVVDYNLSNGKFEIIQQQNLLQERTCVLYGTAFVGPTIDNKSNSNNYGESKSWNDLSEFYVCENHQVVSSDGVKVGLTIVYSH</sequence>
<proteinExistence type="inferred from homology"/>